<sequence length="184" mass="21334">MDETLPDDRAILAPVPTVDLTVEDRFRTLKTADISHVVVQLSDKRLDSIMQCHAGLTYNFDRPWPFWFLIGKALSKAFFGDEQQLRWFNFLRVWNREFVAFTNMRGESMSDLELLNRDKDKLQVIEVDFLKPVPGENLKAFWKPARGIICQRVEAWLELSRRTSESNENQAQTLPSNDEATSAL</sequence>
<dbReference type="PhylomeDB" id="S8A026"/>
<accession>S8A026</accession>
<name>S8A026_PENO1</name>
<dbReference type="OrthoDB" id="5234589at2759"/>
<evidence type="ECO:0000313" key="2">
    <source>
        <dbReference type="Proteomes" id="UP000019376"/>
    </source>
</evidence>
<keyword evidence="2" id="KW-1185">Reference proteome</keyword>
<organism evidence="1 2">
    <name type="scientific">Penicillium oxalicum (strain 114-2 / CGMCC 5302)</name>
    <name type="common">Penicillium decumbens</name>
    <dbReference type="NCBI Taxonomy" id="933388"/>
    <lineage>
        <taxon>Eukaryota</taxon>
        <taxon>Fungi</taxon>
        <taxon>Dikarya</taxon>
        <taxon>Ascomycota</taxon>
        <taxon>Pezizomycotina</taxon>
        <taxon>Eurotiomycetes</taxon>
        <taxon>Eurotiomycetidae</taxon>
        <taxon>Eurotiales</taxon>
        <taxon>Aspergillaceae</taxon>
        <taxon>Penicillium</taxon>
    </lineage>
</organism>
<dbReference type="EMBL" id="KB644415">
    <property type="protein sequence ID" value="EPS34446.1"/>
    <property type="molecule type" value="Genomic_DNA"/>
</dbReference>
<dbReference type="HOGENOM" id="CLU_123441_1_0_1"/>
<dbReference type="Proteomes" id="UP000019376">
    <property type="component" value="Unassembled WGS sequence"/>
</dbReference>
<proteinExistence type="predicted"/>
<dbReference type="eggNOG" id="ENOG502SXGF">
    <property type="taxonomic scope" value="Eukaryota"/>
</dbReference>
<evidence type="ECO:0000313" key="1">
    <source>
        <dbReference type="EMBL" id="EPS34446.1"/>
    </source>
</evidence>
<gene>
    <name evidence="1" type="ORF">PDE_09410</name>
</gene>
<reference evidence="1 2" key="1">
    <citation type="journal article" date="2013" name="PLoS ONE">
        <title>Genomic and secretomic analyses reveal unique features of the lignocellulolytic enzyme system of Penicillium decumbens.</title>
        <authorList>
            <person name="Liu G."/>
            <person name="Zhang L."/>
            <person name="Wei X."/>
            <person name="Zou G."/>
            <person name="Qin Y."/>
            <person name="Ma L."/>
            <person name="Li J."/>
            <person name="Zheng H."/>
            <person name="Wang S."/>
            <person name="Wang C."/>
            <person name="Xun L."/>
            <person name="Zhao G.-P."/>
            <person name="Zhou Z."/>
            <person name="Qu Y."/>
        </authorList>
    </citation>
    <scope>NUCLEOTIDE SEQUENCE [LARGE SCALE GENOMIC DNA]</scope>
    <source>
        <strain evidence="2">114-2 / CGMCC 5302</strain>
    </source>
</reference>
<dbReference type="AlphaFoldDB" id="S8A026"/>
<protein>
    <submittedName>
        <fullName evidence="1">Uncharacterized protein</fullName>
    </submittedName>
</protein>